<evidence type="ECO:0000256" key="9">
    <source>
        <dbReference type="SAM" id="Phobius"/>
    </source>
</evidence>
<dbReference type="PANTHER" id="PTHR23501">
    <property type="entry name" value="MAJOR FACILITATOR SUPERFAMILY"/>
    <property type="match status" value="1"/>
</dbReference>
<dbReference type="Pfam" id="PF07690">
    <property type="entry name" value="MFS_1"/>
    <property type="match status" value="1"/>
</dbReference>
<feature type="transmembrane region" description="Helical" evidence="9">
    <location>
        <begin position="129"/>
        <end position="151"/>
    </location>
</feature>
<evidence type="ECO:0000256" key="4">
    <source>
        <dbReference type="ARBA" id="ARBA00022475"/>
    </source>
</evidence>
<evidence type="ECO:0000256" key="3">
    <source>
        <dbReference type="ARBA" id="ARBA00022448"/>
    </source>
</evidence>
<feature type="region of interest" description="Disordered" evidence="8">
    <location>
        <begin position="1"/>
        <end position="27"/>
    </location>
</feature>
<name>A0A8J3Z7P3_9ACTN</name>
<protein>
    <recommendedName>
        <fullName evidence="10">Major facilitator superfamily (MFS) profile domain-containing protein</fullName>
    </recommendedName>
</protein>
<evidence type="ECO:0000259" key="10">
    <source>
        <dbReference type="PROSITE" id="PS50850"/>
    </source>
</evidence>
<evidence type="ECO:0000256" key="6">
    <source>
        <dbReference type="ARBA" id="ARBA00022989"/>
    </source>
</evidence>
<evidence type="ECO:0000256" key="5">
    <source>
        <dbReference type="ARBA" id="ARBA00022692"/>
    </source>
</evidence>
<feature type="transmembrane region" description="Helical" evidence="9">
    <location>
        <begin position="163"/>
        <end position="184"/>
    </location>
</feature>
<feature type="transmembrane region" description="Helical" evidence="9">
    <location>
        <begin position="497"/>
        <end position="515"/>
    </location>
</feature>
<comment type="similarity">
    <text evidence="2">Belongs to the major facilitator superfamily. TCR/Tet family.</text>
</comment>
<dbReference type="Gene3D" id="1.20.1720.10">
    <property type="entry name" value="Multidrug resistance protein D"/>
    <property type="match status" value="1"/>
</dbReference>
<feature type="transmembrane region" description="Helical" evidence="9">
    <location>
        <begin position="104"/>
        <end position="123"/>
    </location>
</feature>
<dbReference type="CDD" id="cd17502">
    <property type="entry name" value="MFS_Azr1_MDR_like"/>
    <property type="match status" value="1"/>
</dbReference>
<dbReference type="FunFam" id="1.20.1720.10:FF:000004">
    <property type="entry name" value="EmrB/QacA family drug resistance transporter"/>
    <property type="match status" value="1"/>
</dbReference>
<keyword evidence="3" id="KW-0813">Transport</keyword>
<dbReference type="PROSITE" id="PS50850">
    <property type="entry name" value="MFS"/>
    <property type="match status" value="1"/>
</dbReference>
<dbReference type="Gene3D" id="1.20.1250.20">
    <property type="entry name" value="MFS general substrate transporter like domains"/>
    <property type="match status" value="1"/>
</dbReference>
<feature type="transmembrane region" description="Helical" evidence="9">
    <location>
        <begin position="73"/>
        <end position="92"/>
    </location>
</feature>
<feature type="transmembrane region" description="Helical" evidence="9">
    <location>
        <begin position="38"/>
        <end position="61"/>
    </location>
</feature>
<reference evidence="11" key="1">
    <citation type="submission" date="2021-01" db="EMBL/GenBank/DDBJ databases">
        <title>Whole genome shotgun sequence of Virgisporangium aurantiacum NBRC 16421.</title>
        <authorList>
            <person name="Komaki H."/>
            <person name="Tamura T."/>
        </authorList>
    </citation>
    <scope>NUCLEOTIDE SEQUENCE</scope>
    <source>
        <strain evidence="11">NBRC 16421</strain>
    </source>
</reference>
<dbReference type="InterPro" id="IPR004638">
    <property type="entry name" value="EmrB-like"/>
</dbReference>
<proteinExistence type="inferred from homology"/>
<comment type="caution">
    <text evidence="11">The sequence shown here is derived from an EMBL/GenBank/DDBJ whole genome shotgun (WGS) entry which is preliminary data.</text>
</comment>
<feature type="domain" description="Major facilitator superfamily (MFS) profile" evidence="10">
    <location>
        <begin position="39"/>
        <end position="520"/>
    </location>
</feature>
<organism evidence="11 12">
    <name type="scientific">Virgisporangium aurantiacum</name>
    <dbReference type="NCBI Taxonomy" id="175570"/>
    <lineage>
        <taxon>Bacteria</taxon>
        <taxon>Bacillati</taxon>
        <taxon>Actinomycetota</taxon>
        <taxon>Actinomycetes</taxon>
        <taxon>Micromonosporales</taxon>
        <taxon>Micromonosporaceae</taxon>
        <taxon>Virgisporangium</taxon>
    </lineage>
</organism>
<dbReference type="Proteomes" id="UP000612585">
    <property type="component" value="Unassembled WGS sequence"/>
</dbReference>
<keyword evidence="7 9" id="KW-0472">Membrane</keyword>
<dbReference type="GO" id="GO:0005886">
    <property type="term" value="C:plasma membrane"/>
    <property type="evidence" value="ECO:0007669"/>
    <property type="project" value="UniProtKB-SubCell"/>
</dbReference>
<keyword evidence="5 9" id="KW-0812">Transmembrane</keyword>
<evidence type="ECO:0000256" key="8">
    <source>
        <dbReference type="SAM" id="MobiDB-lite"/>
    </source>
</evidence>
<feature type="transmembrane region" description="Helical" evidence="9">
    <location>
        <begin position="329"/>
        <end position="351"/>
    </location>
</feature>
<dbReference type="PRINTS" id="PR01036">
    <property type="entry name" value="TCRTETB"/>
</dbReference>
<keyword evidence="4" id="KW-1003">Cell membrane</keyword>
<dbReference type="EMBL" id="BOPG01000043">
    <property type="protein sequence ID" value="GIJ58904.1"/>
    <property type="molecule type" value="Genomic_DNA"/>
</dbReference>
<gene>
    <name evidence="11" type="ORF">Vau01_064200</name>
</gene>
<dbReference type="InterPro" id="IPR036259">
    <property type="entry name" value="MFS_trans_sf"/>
</dbReference>
<dbReference type="NCBIfam" id="TIGR00711">
    <property type="entry name" value="efflux_EmrB"/>
    <property type="match status" value="1"/>
</dbReference>
<dbReference type="InterPro" id="IPR011701">
    <property type="entry name" value="MFS"/>
</dbReference>
<evidence type="ECO:0000313" key="12">
    <source>
        <dbReference type="Proteomes" id="UP000612585"/>
    </source>
</evidence>
<feature type="transmembrane region" description="Helical" evidence="9">
    <location>
        <begin position="223"/>
        <end position="244"/>
    </location>
</feature>
<evidence type="ECO:0000256" key="7">
    <source>
        <dbReference type="ARBA" id="ARBA00023136"/>
    </source>
</evidence>
<accession>A0A8J3Z7P3</accession>
<dbReference type="AlphaFoldDB" id="A0A8J3Z7P3"/>
<feature type="transmembrane region" description="Helical" evidence="9">
    <location>
        <begin position="292"/>
        <end position="317"/>
    </location>
</feature>
<evidence type="ECO:0000256" key="2">
    <source>
        <dbReference type="ARBA" id="ARBA00007520"/>
    </source>
</evidence>
<keyword evidence="12" id="KW-1185">Reference proteome</keyword>
<dbReference type="InterPro" id="IPR020846">
    <property type="entry name" value="MFS_dom"/>
</dbReference>
<dbReference type="SUPFAM" id="SSF103473">
    <property type="entry name" value="MFS general substrate transporter"/>
    <property type="match status" value="1"/>
</dbReference>
<dbReference type="GO" id="GO:0022857">
    <property type="term" value="F:transmembrane transporter activity"/>
    <property type="evidence" value="ECO:0007669"/>
    <property type="project" value="InterPro"/>
</dbReference>
<keyword evidence="6 9" id="KW-1133">Transmembrane helix</keyword>
<feature type="transmembrane region" description="Helical" evidence="9">
    <location>
        <begin position="250"/>
        <end position="272"/>
    </location>
</feature>
<comment type="subcellular location">
    <subcellularLocation>
        <location evidence="1">Cell membrane</location>
        <topology evidence="1">Multi-pass membrane protein</topology>
    </subcellularLocation>
</comment>
<evidence type="ECO:0000313" key="11">
    <source>
        <dbReference type="EMBL" id="GIJ58904.1"/>
    </source>
</evidence>
<evidence type="ECO:0000256" key="1">
    <source>
        <dbReference type="ARBA" id="ARBA00004651"/>
    </source>
</evidence>
<sequence length="534" mass="56946">MNPVNDCGSVVPADITDTTGHNTTDEAREPLRRGSLSLVMTAVLLSTCLAALDQTIMAAALPTIVGQLHGFDVLSWVFTAYVITAGVSTPLYGKLVDMYGRRPLYLFALITFLAGSLFAGVAQSMMQLIVFRAVQGLGAGGILVLSLVVIADVVPFKQRGKYMGLYGAVLGVASIGGPILGGFFTDHLTWRWVFFINLPLGALALAIMLIALRLPRKRTSHRVDILGFLLLAGTATCVTLFTSWGGTRYAWSSTMIIGLAVASLVLFTLFILAERTAVEPLIPLRLFRNRTIALACVANMLIFTVVNGAATFMPMFLQLVSGRTATDTGLLTIPMVAGLMFSSVVGGGLITKLERYKWSPVLGCLLATVDTFLFSTMHRNTPWFLVITYFVVFGLALGLVMQPLTLGVQATAPEQDLGVATATAAFSQRIGGAFGLAALGALFASRLSAELAVHVPAGAAAQLTGATSQISPEQVRALGEPLRGNVQNAFMDSISTVFLWSVPVMALAFVLTLFLKNIRLTETEVRSELETLGV</sequence>
<dbReference type="RefSeq" id="WP_204000345.1">
    <property type="nucleotide sequence ID" value="NZ_BOPG01000043.1"/>
</dbReference>
<feature type="transmembrane region" description="Helical" evidence="9">
    <location>
        <begin position="383"/>
        <end position="401"/>
    </location>
</feature>
<dbReference type="PANTHER" id="PTHR23501:SF197">
    <property type="entry name" value="COMD"/>
    <property type="match status" value="1"/>
</dbReference>
<feature type="transmembrane region" description="Helical" evidence="9">
    <location>
        <begin position="190"/>
        <end position="211"/>
    </location>
</feature>